<dbReference type="SUPFAM" id="SSF56672">
    <property type="entry name" value="DNA/RNA polymerases"/>
    <property type="match status" value="1"/>
</dbReference>
<accession>A0A7J7FY42</accession>
<dbReference type="PROSITE" id="PS50878">
    <property type="entry name" value="RT_POL"/>
    <property type="match status" value="1"/>
</dbReference>
<dbReference type="CDD" id="cd00303">
    <property type="entry name" value="retropepsin_like"/>
    <property type="match status" value="1"/>
</dbReference>
<gene>
    <name evidence="3" type="ORF">HYC85_029491</name>
</gene>
<evidence type="ECO:0000313" key="3">
    <source>
        <dbReference type="EMBL" id="KAF5933320.1"/>
    </source>
</evidence>
<evidence type="ECO:0000256" key="1">
    <source>
        <dbReference type="SAM" id="MobiDB-lite"/>
    </source>
</evidence>
<dbReference type="InterPro" id="IPR000477">
    <property type="entry name" value="RT_dom"/>
</dbReference>
<dbReference type="InterPro" id="IPR021109">
    <property type="entry name" value="Peptidase_aspartic_dom_sf"/>
</dbReference>
<dbReference type="AlphaFoldDB" id="A0A7J7FY42"/>
<dbReference type="Gene3D" id="3.30.70.270">
    <property type="match status" value="2"/>
</dbReference>
<dbReference type="Pfam" id="PF00078">
    <property type="entry name" value="RVT_1"/>
    <property type="match status" value="1"/>
</dbReference>
<dbReference type="InterPro" id="IPR053134">
    <property type="entry name" value="RNA-dir_DNA_polymerase"/>
</dbReference>
<feature type="compositionally biased region" description="Basic residues" evidence="1">
    <location>
        <begin position="41"/>
        <end position="53"/>
    </location>
</feature>
<dbReference type="InterPro" id="IPR043128">
    <property type="entry name" value="Rev_trsase/Diguanyl_cyclase"/>
</dbReference>
<organism evidence="3 4">
    <name type="scientific">Camellia sinensis</name>
    <name type="common">Tea plant</name>
    <name type="synonym">Thea sinensis</name>
    <dbReference type="NCBI Taxonomy" id="4442"/>
    <lineage>
        <taxon>Eukaryota</taxon>
        <taxon>Viridiplantae</taxon>
        <taxon>Streptophyta</taxon>
        <taxon>Embryophyta</taxon>
        <taxon>Tracheophyta</taxon>
        <taxon>Spermatophyta</taxon>
        <taxon>Magnoliopsida</taxon>
        <taxon>eudicotyledons</taxon>
        <taxon>Gunneridae</taxon>
        <taxon>Pentapetalae</taxon>
        <taxon>asterids</taxon>
        <taxon>Ericales</taxon>
        <taxon>Theaceae</taxon>
        <taxon>Camellia</taxon>
    </lineage>
</organism>
<reference evidence="4" key="1">
    <citation type="journal article" date="2020" name="Nat. Commun.">
        <title>Genome assembly of wild tea tree DASZ reveals pedigree and selection history of tea varieties.</title>
        <authorList>
            <person name="Zhang W."/>
            <person name="Zhang Y."/>
            <person name="Qiu H."/>
            <person name="Guo Y."/>
            <person name="Wan H."/>
            <person name="Zhang X."/>
            <person name="Scossa F."/>
            <person name="Alseekh S."/>
            <person name="Zhang Q."/>
            <person name="Wang P."/>
            <person name="Xu L."/>
            <person name="Schmidt M.H."/>
            <person name="Jia X."/>
            <person name="Li D."/>
            <person name="Zhu A."/>
            <person name="Guo F."/>
            <person name="Chen W."/>
            <person name="Ni D."/>
            <person name="Usadel B."/>
            <person name="Fernie A.R."/>
            <person name="Wen W."/>
        </authorList>
    </citation>
    <scope>NUCLEOTIDE SEQUENCE [LARGE SCALE GENOMIC DNA]</scope>
    <source>
        <strain evidence="4">cv. G240</strain>
    </source>
</reference>
<feature type="compositionally biased region" description="Polar residues" evidence="1">
    <location>
        <begin position="122"/>
        <end position="131"/>
    </location>
</feature>
<sequence length="1148" mass="130401">MAHIEDLPQSAVDGLTPEGGARREGLPSVPPMADLEPQQHNSRRSGRGRRNSSPRHSQSLDRQRRRMDPQALEDCVKEQDELIRKMAADMEALKRQMKTKDVATGEGHKHKTPPRHSENRSRNTTPSQGESRSLRTGDTHSLSSRTHHSRSERTRSERSYTEGSTYWPSHSHQTRSRQTELPRSSDLRTVLEEKARCKEDARARDPHRVSALQRLAPRTHGSVEVGMPIPRPAYEPTDKALARLQTSPFVPAIENAPLPSGFLQPKFNTYEGKTDPYSHLSHFRQVMAVYRRNEALMCILFPSSLGNLGMTWFEKLPEGSIASWAQLAEAFVTRFRTNTKTPVEIDQLLSIDMGEKETLRSYNSRYWETFNQIGDCPTNLAIAQYKRGLPVGNRLRDSITMTPPLTMEALMERVHQHIRVEEDGARAKAKSSATIVPEKKTSAKVNTVDRQNKNGRGKRDNGEDPDKRWLRIRTAITTVFKKPIYRILSEIKDEPFVKWPAKLGEAQKNYDDRSRCTFHKEKGHRTENCTPLRQHLEELVAAGHLDKYIEGGAQPAPQDHNDHPNRMPIDAPPQGIINVIHGVFEPERVCELRGSIKKAEHFREILSAQPAIKKGRTEATNVMSFSDKDLERIYCPHNDALVVTLRVKDFDVKRILIDQGSSCEIMYYDTFKQLKLQDKDLAPTVSPLIGFNSMPEWPVGKIILLVRAGSVTKQVEFWVLKVPSTYNIILGRTWLHAMRSVASSYHQVMRFPNDVGIIEEVYGDQIMSKQCFATANGSRAAKGYVHSVEEPESNELFADVGKEADQKAVEDLVEVKIDEKNPDKFFLLGSSLSSAERLEILEFLTSNIEVFAWTPYDMPGIDPNFISHQLNVHPTARPVIQRTRRSALHHAEIVAEEVGNLLEAGAIREVHYPRWISNTVVVPKKNGKWRVCVDYKTVNKACPKDSFPLPRIDQLVDLTAGHNRLSFLDAYRGYHQIAMHEPDQEVTSFTTPRGLYCYKVMPFGLKNAGATFQRMVTKMFEPLLGRTMEAYIDDMVVKSKDENDHLKDLGEMFQILKKHKLRLNASKCAFGVGSGKFLGFLVTNRGIEADPSQIKAIQELERPNSVKEVQHLTGMAAALNRFISRSSDRLRPFFKALKAKFEWDEECD</sequence>
<dbReference type="Gene3D" id="3.10.10.10">
    <property type="entry name" value="HIV Type 1 Reverse Transcriptase, subunit A, domain 1"/>
    <property type="match status" value="1"/>
</dbReference>
<dbReference type="Gene3D" id="2.40.70.10">
    <property type="entry name" value="Acid Proteases"/>
    <property type="match status" value="1"/>
</dbReference>
<feature type="region of interest" description="Disordered" evidence="1">
    <location>
        <begin position="1"/>
        <end position="184"/>
    </location>
</feature>
<dbReference type="EMBL" id="JACBKZ010000014">
    <property type="protein sequence ID" value="KAF5933320.1"/>
    <property type="molecule type" value="Genomic_DNA"/>
</dbReference>
<proteinExistence type="predicted"/>
<feature type="compositionally biased region" description="Basic and acidic residues" evidence="1">
    <location>
        <begin position="58"/>
        <end position="107"/>
    </location>
</feature>
<dbReference type="InterPro" id="IPR005162">
    <property type="entry name" value="Retrotrans_gag_dom"/>
</dbReference>
<keyword evidence="4" id="KW-1185">Reference proteome</keyword>
<reference evidence="3 4" key="2">
    <citation type="submission" date="2020-07" db="EMBL/GenBank/DDBJ databases">
        <title>Genome assembly of wild tea tree DASZ reveals pedigree and selection history of tea varieties.</title>
        <authorList>
            <person name="Zhang W."/>
        </authorList>
    </citation>
    <scope>NUCLEOTIDE SEQUENCE [LARGE SCALE GENOMIC DNA]</scope>
    <source>
        <strain evidence="4">cv. G240</strain>
        <tissue evidence="3">Leaf</tissue>
    </source>
</reference>
<dbReference type="Pfam" id="PF03732">
    <property type="entry name" value="Retrotrans_gag"/>
    <property type="match status" value="1"/>
</dbReference>
<name>A0A7J7FY42_CAMSI</name>
<feature type="domain" description="Reverse transcriptase" evidence="2">
    <location>
        <begin position="903"/>
        <end position="1082"/>
    </location>
</feature>
<dbReference type="PANTHER" id="PTHR24559:SF444">
    <property type="entry name" value="REVERSE TRANSCRIPTASE DOMAIN-CONTAINING PROTEIN"/>
    <property type="match status" value="1"/>
</dbReference>
<protein>
    <recommendedName>
        <fullName evidence="2">Reverse transcriptase domain-containing protein</fullName>
    </recommendedName>
</protein>
<feature type="compositionally biased region" description="Basic and acidic residues" evidence="1">
    <location>
        <begin position="149"/>
        <end position="160"/>
    </location>
</feature>
<evidence type="ECO:0000313" key="4">
    <source>
        <dbReference type="Proteomes" id="UP000593564"/>
    </source>
</evidence>
<evidence type="ECO:0000259" key="2">
    <source>
        <dbReference type="PROSITE" id="PS50878"/>
    </source>
</evidence>
<dbReference type="CDD" id="cd01647">
    <property type="entry name" value="RT_LTR"/>
    <property type="match status" value="1"/>
</dbReference>
<dbReference type="Proteomes" id="UP000593564">
    <property type="component" value="Unassembled WGS sequence"/>
</dbReference>
<dbReference type="InterPro" id="IPR043502">
    <property type="entry name" value="DNA/RNA_pol_sf"/>
</dbReference>
<comment type="caution">
    <text evidence="3">The sequence shown here is derived from an EMBL/GenBank/DDBJ whole genome shotgun (WGS) entry which is preliminary data.</text>
</comment>
<dbReference type="PANTHER" id="PTHR24559">
    <property type="entry name" value="TRANSPOSON TY3-I GAG-POL POLYPROTEIN"/>
    <property type="match status" value="1"/>
</dbReference>
<feature type="region of interest" description="Disordered" evidence="1">
    <location>
        <begin position="423"/>
        <end position="465"/>
    </location>
</feature>